<dbReference type="RefSeq" id="WP_086582312.1">
    <property type="nucleotide sequence ID" value="NZ_MUIZ01000001.1"/>
</dbReference>
<name>A0A252CGV0_9LACT</name>
<dbReference type="EMBL" id="MUIZ01000001">
    <property type="protein sequence ID" value="OUK05579.1"/>
    <property type="molecule type" value="Genomic_DNA"/>
</dbReference>
<organism evidence="1 2">
    <name type="scientific">Lactococcus petauri</name>
    <dbReference type="NCBI Taxonomy" id="1940789"/>
    <lineage>
        <taxon>Bacteria</taxon>
        <taxon>Bacillati</taxon>
        <taxon>Bacillota</taxon>
        <taxon>Bacilli</taxon>
        <taxon>Lactobacillales</taxon>
        <taxon>Streptococcaceae</taxon>
        <taxon>Lactococcus</taxon>
    </lineage>
</organism>
<proteinExistence type="predicted"/>
<protein>
    <submittedName>
        <fullName evidence="1">Uncharacterized protein</fullName>
    </submittedName>
</protein>
<gene>
    <name evidence="1" type="ORF">BZZ03_02345</name>
</gene>
<reference evidence="1 2" key="1">
    <citation type="submission" date="2017-02" db="EMBL/GenBank/DDBJ databases">
        <authorList>
            <person name="Peterson S.W."/>
        </authorList>
    </citation>
    <scope>NUCLEOTIDE SEQUENCE [LARGE SCALE GENOMIC DNA]</scope>
    <source>
        <strain evidence="1">159469</strain>
    </source>
</reference>
<dbReference type="Proteomes" id="UP000194606">
    <property type="component" value="Unassembled WGS sequence"/>
</dbReference>
<dbReference type="AlphaFoldDB" id="A0A252CGV0"/>
<evidence type="ECO:0000313" key="2">
    <source>
        <dbReference type="Proteomes" id="UP000194606"/>
    </source>
</evidence>
<comment type="caution">
    <text evidence="1">The sequence shown here is derived from an EMBL/GenBank/DDBJ whole genome shotgun (WGS) entry which is preliminary data.</text>
</comment>
<accession>A0A252CGV0</accession>
<evidence type="ECO:0000313" key="1">
    <source>
        <dbReference type="EMBL" id="OUK05579.1"/>
    </source>
</evidence>
<sequence>MKRQTKKGIVGMIALTLLFSTVGPSVTGLVQANDIQASQQQSENWDSLEQITFDESDLAFLQQKEKELMASQNVPLLAPRAFSIRMVGRNLEGLWHRSAGMRRALTAVGFGWTQIKAIARGVYVYSYRVIAAKITTVAAWNWAVGAVIGVSAGAAIYTMGNFRLFY</sequence>